<name>A0A7I7Z2K3_9MYCO</name>
<evidence type="ECO:0000256" key="1">
    <source>
        <dbReference type="SAM" id="MobiDB-lite"/>
    </source>
</evidence>
<keyword evidence="3" id="KW-1185">Reference proteome</keyword>
<dbReference type="Proteomes" id="UP000467105">
    <property type="component" value="Chromosome"/>
</dbReference>
<dbReference type="AlphaFoldDB" id="A0A7I7Z2K3"/>
<evidence type="ECO:0000313" key="2">
    <source>
        <dbReference type="EMBL" id="BBZ48099.1"/>
    </source>
</evidence>
<proteinExistence type="predicted"/>
<feature type="compositionally biased region" description="Polar residues" evidence="1">
    <location>
        <begin position="245"/>
        <end position="254"/>
    </location>
</feature>
<sequence>MAASARPAQSPFSPLPGTSPSRPAYPPPVPLGFTHPGGTTPVEHGLRTQQAVAQMYSDWRGAHSPNIAPEILKDNAGAFQVSDAPLASQPALDAAKADADAAQSRVDDLVKGQKVDNDIEARLAAQSFWHRKERVLDSVTDKAKLIAAVEELIRSAPDDQIANLAEELPDYLASRGLPSDWLSHALVSRVPGLDDAQAEATLKAKQHAVLAQNHAALTKAITNDNPPPPLLDPYSPAITAKPYTNGESFDPSSQ</sequence>
<reference evidence="2 3" key="1">
    <citation type="journal article" date="2019" name="Emerg. Microbes Infect.">
        <title>Comprehensive subspecies identification of 175 nontuberculous mycobacteria species based on 7547 genomic profiles.</title>
        <authorList>
            <person name="Matsumoto Y."/>
            <person name="Kinjo T."/>
            <person name="Motooka D."/>
            <person name="Nabeya D."/>
            <person name="Jung N."/>
            <person name="Uechi K."/>
            <person name="Horii T."/>
            <person name="Iida T."/>
            <person name="Fujita J."/>
            <person name="Nakamura S."/>
        </authorList>
    </citation>
    <scope>NUCLEOTIDE SEQUENCE [LARGE SCALE GENOMIC DNA]</scope>
    <source>
        <strain evidence="2 3">JCM 14742</strain>
    </source>
</reference>
<feature type="region of interest" description="Disordered" evidence="1">
    <location>
        <begin position="220"/>
        <end position="254"/>
    </location>
</feature>
<dbReference type="EMBL" id="AP022614">
    <property type="protein sequence ID" value="BBZ48099.1"/>
    <property type="molecule type" value="Genomic_DNA"/>
</dbReference>
<evidence type="ECO:0000313" key="3">
    <source>
        <dbReference type="Proteomes" id="UP000467105"/>
    </source>
</evidence>
<feature type="region of interest" description="Disordered" evidence="1">
    <location>
        <begin position="1"/>
        <end position="42"/>
    </location>
</feature>
<gene>
    <name evidence="2" type="ORF">MPRM_53800</name>
</gene>
<accession>A0A7I7Z2K3</accession>
<protein>
    <submittedName>
        <fullName evidence="2">Uncharacterized protein</fullName>
    </submittedName>
</protein>
<organism evidence="2 3">
    <name type="scientific">Mycobacterium parmense</name>
    <dbReference type="NCBI Taxonomy" id="185642"/>
    <lineage>
        <taxon>Bacteria</taxon>
        <taxon>Bacillati</taxon>
        <taxon>Actinomycetota</taxon>
        <taxon>Actinomycetes</taxon>
        <taxon>Mycobacteriales</taxon>
        <taxon>Mycobacteriaceae</taxon>
        <taxon>Mycobacterium</taxon>
        <taxon>Mycobacterium simiae complex</taxon>
    </lineage>
</organism>